<dbReference type="RefSeq" id="WP_011384167.1">
    <property type="nucleotide sequence ID" value="NC_007626.1"/>
</dbReference>
<dbReference type="AlphaFoldDB" id="Q2W6F9"/>
<sequence length="44" mass="4723">MQVFVALAQVLPIVGLWIAACLTGRAAFLVGIPPLIAFWLWQGA</sequence>
<accession>Q2W6F9</accession>
<organism evidence="1 2">
    <name type="scientific">Paramagnetospirillum magneticum (strain ATCC 700264 / AMB-1)</name>
    <name type="common">Magnetospirillum magneticum</name>
    <dbReference type="NCBI Taxonomy" id="342108"/>
    <lineage>
        <taxon>Bacteria</taxon>
        <taxon>Pseudomonadati</taxon>
        <taxon>Pseudomonadota</taxon>
        <taxon>Alphaproteobacteria</taxon>
        <taxon>Rhodospirillales</taxon>
        <taxon>Magnetospirillaceae</taxon>
        <taxon>Paramagnetospirillum</taxon>
    </lineage>
</organism>
<proteinExistence type="predicted"/>
<reference evidence="1 2" key="1">
    <citation type="journal article" date="2005" name="DNA Res.">
        <title>Complete genome sequence of the facultative anaerobic magnetotactic bacterium Magnetospirillum sp. strain AMB-1.</title>
        <authorList>
            <person name="Matsunaga T."/>
            <person name="Okamura Y."/>
            <person name="Fukuda Y."/>
            <person name="Wahyudi A.T."/>
            <person name="Murase Y."/>
            <person name="Takeyama H."/>
        </authorList>
    </citation>
    <scope>NUCLEOTIDE SEQUENCE [LARGE SCALE GENOMIC DNA]</scope>
    <source>
        <strain evidence="2">ATCC 700264 / AMB-1</strain>
    </source>
</reference>
<dbReference type="KEGG" id="mag:amb1762"/>
<evidence type="ECO:0000313" key="1">
    <source>
        <dbReference type="EMBL" id="BAE50566.1"/>
    </source>
</evidence>
<dbReference type="EMBL" id="AP007255">
    <property type="protein sequence ID" value="BAE50566.1"/>
    <property type="molecule type" value="Genomic_DNA"/>
</dbReference>
<protein>
    <submittedName>
        <fullName evidence="1">Uncharacterized protein</fullName>
    </submittedName>
</protein>
<dbReference type="Proteomes" id="UP000007058">
    <property type="component" value="Chromosome"/>
</dbReference>
<dbReference type="HOGENOM" id="CLU_3218293_0_0_5"/>
<gene>
    <name evidence="1" type="ordered locus">amb1762</name>
</gene>
<keyword evidence="2" id="KW-1185">Reference proteome</keyword>
<evidence type="ECO:0000313" key="2">
    <source>
        <dbReference type="Proteomes" id="UP000007058"/>
    </source>
</evidence>
<name>Q2W6F9_PARM1</name>